<dbReference type="STRING" id="626523.GCWU000342_02066"/>
<evidence type="ECO:0000313" key="2">
    <source>
        <dbReference type="EMBL" id="EEP27372.1"/>
    </source>
</evidence>
<feature type="compositionally biased region" description="Basic and acidic residues" evidence="1">
    <location>
        <begin position="23"/>
        <end position="38"/>
    </location>
</feature>
<reference evidence="2" key="1">
    <citation type="submission" date="2009-04" db="EMBL/GenBank/DDBJ databases">
        <authorList>
            <person name="Weinstock G."/>
            <person name="Sodergren E."/>
            <person name="Clifton S."/>
            <person name="Fulton L."/>
            <person name="Fulton B."/>
            <person name="Courtney L."/>
            <person name="Fronick C."/>
            <person name="Harrison M."/>
            <person name="Strong C."/>
            <person name="Farmer C."/>
            <person name="Delahaunty K."/>
            <person name="Markovic C."/>
            <person name="Hall O."/>
            <person name="Minx P."/>
            <person name="Tomlinson C."/>
            <person name="Mitreva M."/>
            <person name="Nelson J."/>
            <person name="Hou S."/>
            <person name="Wollam A."/>
            <person name="Pepin K.H."/>
            <person name="Johnson M."/>
            <person name="Bhonagiri V."/>
            <person name="Nash W.E."/>
            <person name="Warren W."/>
            <person name="Chinwalla A."/>
            <person name="Mardis E.R."/>
            <person name="Wilson R.K."/>
        </authorList>
    </citation>
    <scope>NUCLEOTIDE SEQUENCE [LARGE SCALE GENOMIC DNA]</scope>
    <source>
        <strain evidence="2">DSM 14600</strain>
    </source>
</reference>
<accession>C4GD93</accession>
<feature type="region of interest" description="Disordered" evidence="1">
    <location>
        <begin position="1"/>
        <end position="38"/>
    </location>
</feature>
<proteinExistence type="predicted"/>
<name>C4GD93_9FIRM</name>
<dbReference type="HOGENOM" id="CLU_1969043_0_0_9"/>
<dbReference type="Proteomes" id="UP000003494">
    <property type="component" value="Unassembled WGS sequence"/>
</dbReference>
<comment type="caution">
    <text evidence="2">The sequence shown here is derived from an EMBL/GenBank/DDBJ whole genome shotgun (WGS) entry which is preliminary data.</text>
</comment>
<dbReference type="EMBL" id="ACIP02000007">
    <property type="protein sequence ID" value="EEP27372.1"/>
    <property type="molecule type" value="Genomic_DNA"/>
</dbReference>
<gene>
    <name evidence="2" type="ORF">GCWU000342_02066</name>
</gene>
<evidence type="ECO:0000256" key="1">
    <source>
        <dbReference type="SAM" id="MobiDB-lite"/>
    </source>
</evidence>
<dbReference type="AlphaFoldDB" id="C4GD93"/>
<organism evidence="2 3">
    <name type="scientific">Shuttleworthella satelles DSM 14600</name>
    <dbReference type="NCBI Taxonomy" id="626523"/>
    <lineage>
        <taxon>Bacteria</taxon>
        <taxon>Bacillati</taxon>
        <taxon>Bacillota</taxon>
        <taxon>Clostridia</taxon>
        <taxon>Lachnospirales</taxon>
        <taxon>Lachnospiraceae</taxon>
        <taxon>Shuttleworthella</taxon>
    </lineage>
</organism>
<protein>
    <submittedName>
        <fullName evidence="2">Uncharacterized protein</fullName>
    </submittedName>
</protein>
<keyword evidence="3" id="KW-1185">Reference proteome</keyword>
<sequence>MSLSRKNRRGAGGEFGEESGAESGKESEGKAGGEDDRIQDVYLRNVQVRMSSKSRWPKGMYDLRPGYGKGIEARPSSGFLFRHVDGLAMENCSVRFADKAGGAFGEAVKFESCRRVRNDCFSELSEE</sequence>
<evidence type="ECO:0000313" key="3">
    <source>
        <dbReference type="Proteomes" id="UP000003494"/>
    </source>
</evidence>